<dbReference type="GO" id="GO:0019856">
    <property type="term" value="P:pyrimidine nucleobase biosynthetic process"/>
    <property type="evidence" value="ECO:0007669"/>
    <property type="project" value="TreeGrafter"/>
</dbReference>
<dbReference type="InterPro" id="IPR029062">
    <property type="entry name" value="Class_I_gatase-like"/>
</dbReference>
<dbReference type="InterPro" id="IPR004468">
    <property type="entry name" value="CTP_synthase"/>
</dbReference>
<evidence type="ECO:0000256" key="6">
    <source>
        <dbReference type="ARBA" id="ARBA00022840"/>
    </source>
</evidence>
<evidence type="ECO:0000256" key="4">
    <source>
        <dbReference type="ARBA" id="ARBA00022598"/>
    </source>
</evidence>
<dbReference type="AlphaFoldDB" id="A0A4S2N506"/>
<keyword evidence="5 12" id="KW-0547">Nucleotide-binding</keyword>
<feature type="domain" description="Glutamine amidotransferase" evidence="13">
    <location>
        <begin position="315"/>
        <end position="543"/>
    </location>
</feature>
<sequence>MKYVLVSGGVISGIGKGVIASSTGLLLKTIGLKVTSIKIDPYMNVDAGTMAPTEHGEVFVLNDGGEVDLDLGNYERYLNITLTRENNITTGKIYQHVIERERRGDYLGKTVQVVPHLTDAIQDWIERVAQIPVDETNETPDVCIIELGGTVGDIESGPFVEAMRQLRRRAGKENFLQIHVSLVPVIGSEQKTKPTQQAIRDVRSAGLAPDLIACRCKEPLHISTIKKIALFCDVADEQVFAVHDVNSTYHVPILLETQGLIKVLSKTLALDQLVVPPHHLQSGINLWKEWRSLTLAQDRLFETVTIALVGKYTELHDSYLSVIKSLEHSAMHCGRKLNLVWVEAEALEISGNRSESAKFHKAWHDVCTADGILVPGGFGSRGTEGMIAAANWARTKKTPYLGICLGMQIAVIEYARNVCGFENAHSEEIAADTPDPVIIFMPEGSKTHLGGTMRLGLRPTLFQDGSEWSKIRKLYGEAGEILERHRHRYEVNPKYVERLTEKGLNFVGKDDRGERMEIVELKDHPWYVGVQFHPEYMSRVLAPSKPYLGFVAAASGVLDEVMQRTAGGIKVSIPPVPAAEAEKTELTNGVSA</sequence>
<dbReference type="SUPFAM" id="SSF52540">
    <property type="entry name" value="P-loop containing nucleoside triphosphate hydrolases"/>
    <property type="match status" value="1"/>
</dbReference>
<dbReference type="NCBIfam" id="NF003792">
    <property type="entry name" value="PRK05380.1"/>
    <property type="match status" value="1"/>
</dbReference>
<dbReference type="InterPro" id="IPR033828">
    <property type="entry name" value="GATase1_CTP_Synthase"/>
</dbReference>
<dbReference type="InParanoid" id="A0A4S2N506"/>
<comment type="similarity">
    <text evidence="2 12">Belongs to the CTP synthase family.</text>
</comment>
<dbReference type="STRING" id="341454.A0A4S2N506"/>
<dbReference type="Pfam" id="PF00117">
    <property type="entry name" value="GATase"/>
    <property type="match status" value="1"/>
</dbReference>
<dbReference type="CDD" id="cd01746">
    <property type="entry name" value="GATase1_CTP_Synthase"/>
    <property type="match status" value="1"/>
</dbReference>
<reference evidence="15 16" key="1">
    <citation type="submission" date="2019-04" db="EMBL/GenBank/DDBJ databases">
        <title>Comparative genomics and transcriptomics to analyze fruiting body development in filamentous ascomycetes.</title>
        <authorList>
            <consortium name="DOE Joint Genome Institute"/>
            <person name="Lutkenhaus R."/>
            <person name="Traeger S."/>
            <person name="Breuer J."/>
            <person name="Kuo A."/>
            <person name="Lipzen A."/>
            <person name="Pangilinan J."/>
            <person name="Dilworth D."/>
            <person name="Sandor L."/>
            <person name="Poggeler S."/>
            <person name="Barry K."/>
            <person name="Grigoriev I.V."/>
            <person name="Nowrousian M."/>
        </authorList>
    </citation>
    <scope>NUCLEOTIDE SEQUENCE [LARGE SCALE GENOMIC DNA]</scope>
    <source>
        <strain evidence="15 16">CBS 389.68</strain>
    </source>
</reference>
<evidence type="ECO:0000256" key="3">
    <source>
        <dbReference type="ARBA" id="ARBA00012291"/>
    </source>
</evidence>
<evidence type="ECO:0000256" key="1">
    <source>
        <dbReference type="ARBA" id="ARBA00005171"/>
    </source>
</evidence>
<evidence type="ECO:0000256" key="12">
    <source>
        <dbReference type="RuleBase" id="RU810713"/>
    </source>
</evidence>
<accession>A0A4S2N506</accession>
<proteinExistence type="inferred from homology"/>
<dbReference type="GO" id="GO:0005737">
    <property type="term" value="C:cytoplasm"/>
    <property type="evidence" value="ECO:0007669"/>
    <property type="project" value="TreeGrafter"/>
</dbReference>
<evidence type="ECO:0000313" key="16">
    <source>
        <dbReference type="Proteomes" id="UP000298138"/>
    </source>
</evidence>
<dbReference type="Gene3D" id="3.40.50.300">
    <property type="entry name" value="P-loop containing nucleotide triphosphate hydrolases"/>
    <property type="match status" value="1"/>
</dbReference>
<evidence type="ECO:0000256" key="5">
    <source>
        <dbReference type="ARBA" id="ARBA00022741"/>
    </source>
</evidence>
<keyword evidence="16" id="KW-1185">Reference proteome</keyword>
<gene>
    <name evidence="15" type="ORF">EX30DRAFT_338885</name>
</gene>
<evidence type="ECO:0000256" key="8">
    <source>
        <dbReference type="ARBA" id="ARBA00022975"/>
    </source>
</evidence>
<dbReference type="NCBIfam" id="TIGR00337">
    <property type="entry name" value="PyrG"/>
    <property type="match status" value="1"/>
</dbReference>
<feature type="domain" description="CTP synthase N-terminal" evidence="14">
    <location>
        <begin position="2"/>
        <end position="270"/>
    </location>
</feature>
<dbReference type="EMBL" id="ML220113">
    <property type="protein sequence ID" value="TGZ84352.1"/>
    <property type="molecule type" value="Genomic_DNA"/>
</dbReference>
<dbReference type="FunCoup" id="A0A4S2N506">
    <property type="interactions" value="898"/>
</dbReference>
<dbReference type="Proteomes" id="UP000298138">
    <property type="component" value="Unassembled WGS sequence"/>
</dbReference>
<dbReference type="CDD" id="cd03113">
    <property type="entry name" value="CTPS_N"/>
    <property type="match status" value="1"/>
</dbReference>
<comment type="function">
    <text evidence="10 12">Catalyzes the ATP-dependent amination of UTP to CTP with either L-glutamine or ammonia as the source of nitrogen.</text>
</comment>
<comment type="catalytic activity">
    <reaction evidence="9 12">
        <text>UTP + L-glutamine + ATP + H2O = CTP + L-glutamate + ADP + phosphate + 2 H(+)</text>
        <dbReference type="Rhea" id="RHEA:26426"/>
        <dbReference type="ChEBI" id="CHEBI:15377"/>
        <dbReference type="ChEBI" id="CHEBI:15378"/>
        <dbReference type="ChEBI" id="CHEBI:29985"/>
        <dbReference type="ChEBI" id="CHEBI:30616"/>
        <dbReference type="ChEBI" id="CHEBI:37563"/>
        <dbReference type="ChEBI" id="CHEBI:43474"/>
        <dbReference type="ChEBI" id="CHEBI:46398"/>
        <dbReference type="ChEBI" id="CHEBI:58359"/>
        <dbReference type="ChEBI" id="CHEBI:456216"/>
        <dbReference type="EC" id="6.3.4.2"/>
    </reaction>
</comment>
<dbReference type="InterPro" id="IPR027417">
    <property type="entry name" value="P-loop_NTPase"/>
</dbReference>
<dbReference type="GO" id="GO:0042802">
    <property type="term" value="F:identical protein binding"/>
    <property type="evidence" value="ECO:0007669"/>
    <property type="project" value="TreeGrafter"/>
</dbReference>
<dbReference type="Gene3D" id="3.40.50.880">
    <property type="match status" value="1"/>
</dbReference>
<evidence type="ECO:0000256" key="9">
    <source>
        <dbReference type="ARBA" id="ARBA00047781"/>
    </source>
</evidence>
<dbReference type="GO" id="GO:0005524">
    <property type="term" value="F:ATP binding"/>
    <property type="evidence" value="ECO:0007669"/>
    <property type="project" value="UniProtKB-KW"/>
</dbReference>
<keyword evidence="8 12" id="KW-0665">Pyrimidine biosynthesis</keyword>
<evidence type="ECO:0000259" key="14">
    <source>
        <dbReference type="Pfam" id="PF06418"/>
    </source>
</evidence>
<keyword evidence="7 12" id="KW-0315">Glutamine amidotransferase</keyword>
<evidence type="ECO:0000256" key="2">
    <source>
        <dbReference type="ARBA" id="ARBA00007533"/>
    </source>
</evidence>
<dbReference type="GO" id="GO:0044210">
    <property type="term" value="P:'de novo' CTP biosynthetic process"/>
    <property type="evidence" value="ECO:0007669"/>
    <property type="project" value="UniProtKB-UniRule"/>
</dbReference>
<dbReference type="FunFam" id="3.40.50.880:FF:000005">
    <property type="entry name" value="CTP synthase"/>
    <property type="match status" value="1"/>
</dbReference>
<keyword evidence="4 12" id="KW-0436">Ligase</keyword>
<evidence type="ECO:0000313" key="15">
    <source>
        <dbReference type="EMBL" id="TGZ84352.1"/>
    </source>
</evidence>
<dbReference type="InterPro" id="IPR017926">
    <property type="entry name" value="GATASE"/>
</dbReference>
<keyword evidence="6 12" id="KW-0067">ATP-binding</keyword>
<dbReference type="Pfam" id="PF06418">
    <property type="entry name" value="CTP_synth_N"/>
    <property type="match status" value="1"/>
</dbReference>
<dbReference type="SUPFAM" id="SSF52317">
    <property type="entry name" value="Class I glutamine amidotransferase-like"/>
    <property type="match status" value="1"/>
</dbReference>
<dbReference type="PANTHER" id="PTHR11550:SF0">
    <property type="entry name" value="CTP SYNTHASE-RELATED"/>
    <property type="match status" value="1"/>
</dbReference>
<organism evidence="15 16">
    <name type="scientific">Ascodesmis nigricans</name>
    <dbReference type="NCBI Taxonomy" id="341454"/>
    <lineage>
        <taxon>Eukaryota</taxon>
        <taxon>Fungi</taxon>
        <taxon>Dikarya</taxon>
        <taxon>Ascomycota</taxon>
        <taxon>Pezizomycotina</taxon>
        <taxon>Pezizomycetes</taxon>
        <taxon>Pezizales</taxon>
        <taxon>Ascodesmidaceae</taxon>
        <taxon>Ascodesmis</taxon>
    </lineage>
</organism>
<dbReference type="FunFam" id="3.40.50.300:FF:000207">
    <property type="entry name" value="CTP synthase"/>
    <property type="match status" value="1"/>
</dbReference>
<dbReference type="UniPathway" id="UPA00159">
    <property type="reaction ID" value="UER00277"/>
</dbReference>
<dbReference type="InterPro" id="IPR017456">
    <property type="entry name" value="CTP_synthase_N"/>
</dbReference>
<evidence type="ECO:0000259" key="13">
    <source>
        <dbReference type="Pfam" id="PF00117"/>
    </source>
</evidence>
<dbReference type="PROSITE" id="PS51273">
    <property type="entry name" value="GATASE_TYPE_1"/>
    <property type="match status" value="1"/>
</dbReference>
<evidence type="ECO:0000256" key="7">
    <source>
        <dbReference type="ARBA" id="ARBA00022962"/>
    </source>
</evidence>
<evidence type="ECO:0000256" key="11">
    <source>
        <dbReference type="ARBA" id="ARBA00070745"/>
    </source>
</evidence>
<comment type="pathway">
    <text evidence="1 12">Pyrimidine metabolism; CTP biosynthesis via de novo pathway; CTP from UDP: step 2/2.</text>
</comment>
<dbReference type="GO" id="GO:0003883">
    <property type="term" value="F:CTP synthase activity"/>
    <property type="evidence" value="ECO:0007669"/>
    <property type="project" value="UniProtKB-UniRule"/>
</dbReference>
<dbReference type="PANTHER" id="PTHR11550">
    <property type="entry name" value="CTP SYNTHASE"/>
    <property type="match status" value="1"/>
</dbReference>
<protein>
    <recommendedName>
        <fullName evidence="11 12">CTP synthase</fullName>
        <ecNumber evidence="3 12">6.3.4.2</ecNumber>
    </recommendedName>
    <alternativeName>
        <fullName evidence="12">UTP--ammonia ligase</fullName>
    </alternativeName>
</protein>
<dbReference type="OrthoDB" id="1739076at2759"/>
<evidence type="ECO:0000256" key="10">
    <source>
        <dbReference type="ARBA" id="ARBA00054275"/>
    </source>
</evidence>
<dbReference type="GO" id="GO:0097268">
    <property type="term" value="C:cytoophidium"/>
    <property type="evidence" value="ECO:0007669"/>
    <property type="project" value="UniProtKB-ARBA"/>
</dbReference>
<name>A0A4S2N506_9PEZI</name>
<dbReference type="EC" id="6.3.4.2" evidence="3 12"/>